<dbReference type="InterPro" id="IPR050174">
    <property type="entry name" value="Protocadherin/Cadherin-CA"/>
</dbReference>
<feature type="domain" description="Cadherin" evidence="14">
    <location>
        <begin position="573"/>
        <end position="677"/>
    </location>
</feature>
<evidence type="ECO:0000256" key="3">
    <source>
        <dbReference type="ARBA" id="ARBA00022692"/>
    </source>
</evidence>
<sequence length="1107" mass="122845">MEVMKIVLLCVFLVTKVVTQSYSVTFIIKEEMPVGTFVGNVSHSDEFALDISANDQNSLLYSFLQKEKVSSLFSIEENTGVIRTMKVLDRELESTCQAQVQCIINFDVAAQSSKAQSSFFALISVKLEILDINDNFPEFPSSTVVLEIPESPVVGRVFQIKSALDRDVGQNSIKSYDIEANMYFGLNVQKKMDESFTVNLVVKSALDRETIDRYNVTVFAIDGGSPPKTGSVVIRVVVTDVNDNSPVFVDDNITVRVKENTTVGTVVSKLSATDRDIGENGRISYRIGPNRIDLSGIQNMFGINEQTGELYLKERLMYEDDQAHKLIIEAWDNGIQPHVSQAIITIYIEDVGNHPPVVNINLLPSGNSKIVNVSEGTSVDTFVAFVNVEDTDTGENGIVSCTVLDPLFGLQSMARKGYKVIVQGQLDRENKEVHTVTVSCHDNGEPSLTSAATFLVRVTDENDNSPLFHPSTYSTSLYEGNKLGDIILQVQAIDPDLAENAEITYYIANNTEHNLLINAVNGIVTTNEIFDREKESFISFYVLAVDHGLIPKTGTALVNVVIRDINDNYPEFKPARPSFNIMENRDADVFVGKVEAVDADMDNNAFILYALHPDIVDKVPFTVYRDGVIKTTHKLDRENQSKYDFIIVAFDHGNPALTSSANVVVTIDDENDNSPICIFPRGSNNTVTINKAIMPGMKVTSILAYDYDEGQNQIQSYHIIAGNEQQTFVIDPKSGDIYLNKINFVPQNKTFSLLVSAEDGGAPRLSCEAELKIILQQGNFTALSAQDTSGISYNIVIVVVVVAVTFVLSLLLIIIICILRHFDQKDDGLDGIEVMSNLPSELANYFQEKANTDLGTSLASSAPPSVKKKEVSFNLDDSLEQPGPEINTSGSSNSVFLETDHLQRHHSQTGHRDEEEDRLNQFQLLQLQQEMLEFQTNAWLQEQQQQQKNDTSEYVLYQRPEDSYSDASGELTGGSDSGKGGSEEECSNSHSRDCPATFSTFRGHLQPNVQPFSANPGSKQYPDHPENSLHPNMAFRHKHANVSQTLNTPRSFTPSLEDTVSYQNVTGNKLFSRFKNCKPGYLNQKQFCTTLSSNQRQDIADWDPSFV</sequence>
<evidence type="ECO:0000256" key="10">
    <source>
        <dbReference type="PROSITE-ProRule" id="PRU00043"/>
    </source>
</evidence>
<proteinExistence type="predicted"/>
<dbReference type="SMART" id="SM00112">
    <property type="entry name" value="CA"/>
    <property type="match status" value="7"/>
</dbReference>
<evidence type="ECO:0000256" key="1">
    <source>
        <dbReference type="ARBA" id="ARBA00004251"/>
    </source>
</evidence>
<dbReference type="Gene3D" id="2.60.40.60">
    <property type="entry name" value="Cadherins"/>
    <property type="match status" value="7"/>
</dbReference>
<evidence type="ECO:0000256" key="9">
    <source>
        <dbReference type="ARBA" id="ARBA00023180"/>
    </source>
</evidence>
<evidence type="ECO:0000313" key="16">
    <source>
        <dbReference type="Proteomes" id="UP001634394"/>
    </source>
</evidence>
<feature type="chain" id="PRO_5044837506" description="Cadherin domain-containing protein" evidence="13">
    <location>
        <begin position="20"/>
        <end position="1107"/>
    </location>
</feature>
<feature type="region of interest" description="Disordered" evidence="11">
    <location>
        <begin position="961"/>
        <end position="1029"/>
    </location>
</feature>
<protein>
    <recommendedName>
        <fullName evidence="14">Cadherin domain-containing protein</fullName>
    </recommendedName>
</protein>
<gene>
    <name evidence="15" type="ORF">ACJMK2_032549</name>
</gene>
<dbReference type="Pfam" id="PF00028">
    <property type="entry name" value="Cadherin"/>
    <property type="match status" value="7"/>
</dbReference>
<dbReference type="FunFam" id="2.60.40.60:FF:000007">
    <property type="entry name" value="Protocadherin alpha 2"/>
    <property type="match status" value="1"/>
</dbReference>
<comment type="subcellular location">
    <subcellularLocation>
        <location evidence="1">Cell membrane</location>
        <topology evidence="1">Single-pass type I membrane protein</topology>
    </subcellularLocation>
</comment>
<evidence type="ECO:0000256" key="5">
    <source>
        <dbReference type="ARBA" id="ARBA00022737"/>
    </source>
</evidence>
<feature type="domain" description="Cadherin" evidence="14">
    <location>
        <begin position="681"/>
        <end position="779"/>
    </location>
</feature>
<dbReference type="InterPro" id="IPR015919">
    <property type="entry name" value="Cadherin-like_sf"/>
</dbReference>
<evidence type="ECO:0000256" key="7">
    <source>
        <dbReference type="ARBA" id="ARBA00022989"/>
    </source>
</evidence>
<organism evidence="15 16">
    <name type="scientific">Sinanodonta woodiana</name>
    <name type="common">Chinese pond mussel</name>
    <name type="synonym">Anodonta woodiana</name>
    <dbReference type="NCBI Taxonomy" id="1069815"/>
    <lineage>
        <taxon>Eukaryota</taxon>
        <taxon>Metazoa</taxon>
        <taxon>Spiralia</taxon>
        <taxon>Lophotrochozoa</taxon>
        <taxon>Mollusca</taxon>
        <taxon>Bivalvia</taxon>
        <taxon>Autobranchia</taxon>
        <taxon>Heteroconchia</taxon>
        <taxon>Palaeoheterodonta</taxon>
        <taxon>Unionida</taxon>
        <taxon>Unionoidea</taxon>
        <taxon>Unionidae</taxon>
        <taxon>Unioninae</taxon>
        <taxon>Sinanodonta</taxon>
    </lineage>
</organism>
<evidence type="ECO:0000259" key="14">
    <source>
        <dbReference type="PROSITE" id="PS50268"/>
    </source>
</evidence>
<comment type="caution">
    <text evidence="15">The sequence shown here is derived from an EMBL/GenBank/DDBJ whole genome shotgun (WGS) entry which is preliminary data.</text>
</comment>
<feature type="compositionally biased region" description="Gly residues" evidence="11">
    <location>
        <begin position="971"/>
        <end position="980"/>
    </location>
</feature>
<feature type="compositionally biased region" description="Polar residues" evidence="11">
    <location>
        <begin position="1007"/>
        <end position="1018"/>
    </location>
</feature>
<accession>A0ABD3X3X2</accession>
<dbReference type="CDD" id="cd11304">
    <property type="entry name" value="Cadherin_repeat"/>
    <property type="match status" value="7"/>
</dbReference>
<keyword evidence="7 12" id="KW-1133">Transmembrane helix</keyword>
<dbReference type="FunFam" id="2.60.40.60:FF:000020">
    <property type="entry name" value="Dachsous cadherin-related 1b"/>
    <property type="match status" value="2"/>
</dbReference>
<dbReference type="FunFam" id="2.60.40.60:FF:000033">
    <property type="entry name" value="FAT atypical cadherin 1"/>
    <property type="match status" value="1"/>
</dbReference>
<keyword evidence="4 13" id="KW-0732">Signal</keyword>
<dbReference type="PROSITE" id="PS00232">
    <property type="entry name" value="CADHERIN_1"/>
    <property type="match status" value="3"/>
</dbReference>
<evidence type="ECO:0000256" key="12">
    <source>
        <dbReference type="SAM" id="Phobius"/>
    </source>
</evidence>
<feature type="transmembrane region" description="Helical" evidence="12">
    <location>
        <begin position="793"/>
        <end position="819"/>
    </location>
</feature>
<evidence type="ECO:0000256" key="13">
    <source>
        <dbReference type="SAM" id="SignalP"/>
    </source>
</evidence>
<feature type="signal peptide" evidence="13">
    <location>
        <begin position="1"/>
        <end position="19"/>
    </location>
</feature>
<reference evidence="15 16" key="1">
    <citation type="submission" date="2024-11" db="EMBL/GenBank/DDBJ databases">
        <title>Chromosome-level genome assembly of the freshwater bivalve Anodonta woodiana.</title>
        <authorList>
            <person name="Chen X."/>
        </authorList>
    </citation>
    <scope>NUCLEOTIDE SEQUENCE [LARGE SCALE GENOMIC DNA]</scope>
    <source>
        <strain evidence="15">MN2024</strain>
        <tissue evidence="15">Gills</tissue>
    </source>
</reference>
<dbReference type="AlphaFoldDB" id="A0ABD3X3X2"/>
<keyword evidence="9" id="KW-0325">Glycoprotein</keyword>
<dbReference type="Proteomes" id="UP001634394">
    <property type="component" value="Unassembled WGS sequence"/>
</dbReference>
<evidence type="ECO:0000256" key="6">
    <source>
        <dbReference type="ARBA" id="ARBA00022837"/>
    </source>
</evidence>
<evidence type="ECO:0000256" key="4">
    <source>
        <dbReference type="ARBA" id="ARBA00022729"/>
    </source>
</evidence>
<feature type="domain" description="Cadherin" evidence="14">
    <location>
        <begin position="140"/>
        <end position="248"/>
    </location>
</feature>
<dbReference type="PROSITE" id="PS50268">
    <property type="entry name" value="CADHERIN_2"/>
    <property type="match status" value="7"/>
</dbReference>
<dbReference type="InterPro" id="IPR020894">
    <property type="entry name" value="Cadherin_CS"/>
</dbReference>
<dbReference type="EMBL" id="JBJQND010000004">
    <property type="protein sequence ID" value="KAL3880301.1"/>
    <property type="molecule type" value="Genomic_DNA"/>
</dbReference>
<dbReference type="GO" id="GO:0005509">
    <property type="term" value="F:calcium ion binding"/>
    <property type="evidence" value="ECO:0007669"/>
    <property type="project" value="UniProtKB-UniRule"/>
</dbReference>
<evidence type="ECO:0000256" key="11">
    <source>
        <dbReference type="SAM" id="MobiDB-lite"/>
    </source>
</evidence>
<feature type="domain" description="Cadherin" evidence="14">
    <location>
        <begin position="469"/>
        <end position="572"/>
    </location>
</feature>
<evidence type="ECO:0000256" key="8">
    <source>
        <dbReference type="ARBA" id="ARBA00023136"/>
    </source>
</evidence>
<evidence type="ECO:0000256" key="2">
    <source>
        <dbReference type="ARBA" id="ARBA00022475"/>
    </source>
</evidence>
<feature type="domain" description="Cadherin" evidence="14">
    <location>
        <begin position="365"/>
        <end position="468"/>
    </location>
</feature>
<keyword evidence="3 12" id="KW-0812">Transmembrane</keyword>
<dbReference type="FunFam" id="2.60.40.60:FF:000092">
    <property type="entry name" value="Protocadherin 8"/>
    <property type="match status" value="1"/>
</dbReference>
<evidence type="ECO:0000313" key="15">
    <source>
        <dbReference type="EMBL" id="KAL3880301.1"/>
    </source>
</evidence>
<dbReference type="GO" id="GO:0005886">
    <property type="term" value="C:plasma membrane"/>
    <property type="evidence" value="ECO:0007669"/>
    <property type="project" value="UniProtKB-SubCell"/>
</dbReference>
<keyword evidence="2" id="KW-1003">Cell membrane</keyword>
<dbReference type="SUPFAM" id="SSF49313">
    <property type="entry name" value="Cadherin-like"/>
    <property type="match status" value="7"/>
</dbReference>
<feature type="domain" description="Cadherin" evidence="14">
    <location>
        <begin position="249"/>
        <end position="358"/>
    </location>
</feature>
<dbReference type="PANTHER" id="PTHR24028">
    <property type="entry name" value="CADHERIN-87A"/>
    <property type="match status" value="1"/>
</dbReference>
<feature type="domain" description="Cadherin" evidence="14">
    <location>
        <begin position="20"/>
        <end position="139"/>
    </location>
</feature>
<dbReference type="PANTHER" id="PTHR24028:SF146">
    <property type="entry name" value="CADHERIN 96CB, ISOFORM D-RELATED"/>
    <property type="match status" value="1"/>
</dbReference>
<dbReference type="InterPro" id="IPR002126">
    <property type="entry name" value="Cadherin-like_dom"/>
</dbReference>
<keyword evidence="5" id="KW-0677">Repeat</keyword>
<dbReference type="PRINTS" id="PR00205">
    <property type="entry name" value="CADHERIN"/>
</dbReference>
<name>A0ABD3X3X2_SINWO</name>
<keyword evidence="16" id="KW-1185">Reference proteome</keyword>
<keyword evidence="8 12" id="KW-0472">Membrane</keyword>
<keyword evidence="6 10" id="KW-0106">Calcium</keyword>